<accession>A0ABV3X8V5</accession>
<keyword evidence="4" id="KW-1185">Reference proteome</keyword>
<organism evidence="3 4">
    <name type="scientific">Geodermatophilus maliterrae</name>
    <dbReference type="NCBI Taxonomy" id="3162531"/>
    <lineage>
        <taxon>Bacteria</taxon>
        <taxon>Bacillati</taxon>
        <taxon>Actinomycetota</taxon>
        <taxon>Actinomycetes</taxon>
        <taxon>Geodermatophilales</taxon>
        <taxon>Geodermatophilaceae</taxon>
        <taxon>Geodermatophilus</taxon>
    </lineage>
</organism>
<feature type="transmembrane region" description="Helical" evidence="2">
    <location>
        <begin position="12"/>
        <end position="33"/>
    </location>
</feature>
<feature type="region of interest" description="Disordered" evidence="1">
    <location>
        <begin position="205"/>
        <end position="225"/>
    </location>
</feature>
<feature type="transmembrane region" description="Helical" evidence="2">
    <location>
        <begin position="45"/>
        <end position="65"/>
    </location>
</feature>
<dbReference type="RefSeq" id="WP_369202375.1">
    <property type="nucleotide sequence ID" value="NZ_JBFNXQ010000002.1"/>
</dbReference>
<evidence type="ECO:0000313" key="4">
    <source>
        <dbReference type="Proteomes" id="UP001560045"/>
    </source>
</evidence>
<keyword evidence="2" id="KW-0472">Membrane</keyword>
<sequence length="225" mass="23421">MSTTGGRTAADWLLLLRVAGASLAGGLTAVVALRVLDGDLARPRLLLLLVLLVTVLSVLASAALVSDRGAPGRRGGSPARPVPRPVGPFPALPAASAPLSDRRYDPTGREHARPGPAPALPSGLPVFTPPEPAPARTVSPPAYETHPVPGAARAAGAVRRVVQCPGCGDFGVDLRRQAAVFAFTCRRCAHTWQWSRGSPWPATVVRPPEVERGLGPGPVPRRRSP</sequence>
<comment type="caution">
    <text evidence="3">The sequence shown here is derived from an EMBL/GenBank/DDBJ whole genome shotgun (WGS) entry which is preliminary data.</text>
</comment>
<evidence type="ECO:0000256" key="2">
    <source>
        <dbReference type="SAM" id="Phobius"/>
    </source>
</evidence>
<keyword evidence="2" id="KW-1133">Transmembrane helix</keyword>
<feature type="region of interest" description="Disordered" evidence="1">
    <location>
        <begin position="67"/>
        <end position="145"/>
    </location>
</feature>
<evidence type="ECO:0000313" key="3">
    <source>
        <dbReference type="EMBL" id="MEX5716970.1"/>
    </source>
</evidence>
<dbReference type="EMBL" id="JBFNXQ010000002">
    <property type="protein sequence ID" value="MEX5716970.1"/>
    <property type="molecule type" value="Genomic_DNA"/>
</dbReference>
<protein>
    <submittedName>
        <fullName evidence="3">Uncharacterized protein</fullName>
    </submittedName>
</protein>
<evidence type="ECO:0000256" key="1">
    <source>
        <dbReference type="SAM" id="MobiDB-lite"/>
    </source>
</evidence>
<feature type="compositionally biased region" description="Pro residues" evidence="1">
    <location>
        <begin position="80"/>
        <end position="91"/>
    </location>
</feature>
<gene>
    <name evidence="3" type="ORF">ABQ292_01145</name>
</gene>
<dbReference type="Proteomes" id="UP001560045">
    <property type="component" value="Unassembled WGS sequence"/>
</dbReference>
<reference evidence="3 4" key="1">
    <citation type="submission" date="2024-06" db="EMBL/GenBank/DDBJ databases">
        <title>Draft genome sequence of Geodermatophilus badlandi, a novel member of the Geodermatophilaceae isolated from badland sedimentary rocks in the Red desert, Wyoming, USA.</title>
        <authorList>
            <person name="Ben Tekaya S."/>
            <person name="Nouioui I."/>
            <person name="Flores G.M."/>
            <person name="Shaal M.N."/>
            <person name="Bredoire F."/>
            <person name="Basile F."/>
            <person name="Van Diepen L."/>
            <person name="Ward N.L."/>
        </authorList>
    </citation>
    <scope>NUCLEOTIDE SEQUENCE [LARGE SCALE GENOMIC DNA]</scope>
    <source>
        <strain evidence="3 4">WL48A</strain>
    </source>
</reference>
<name>A0ABV3X8V5_9ACTN</name>
<proteinExistence type="predicted"/>
<keyword evidence="2" id="KW-0812">Transmembrane</keyword>
<feature type="compositionally biased region" description="Basic and acidic residues" evidence="1">
    <location>
        <begin position="100"/>
        <end position="113"/>
    </location>
</feature>